<evidence type="ECO:0000313" key="1">
    <source>
        <dbReference type="EMBL" id="WAQ84978.1"/>
    </source>
</evidence>
<sequence>MLPKSSADYTKYYVKLIAAILSVTVRFFDSAQANDTKKYTEWSKHQTTIQFHTDVQKEMCSPSLPKPKSDKDPAVTQLRLALSAVQANAFFKVSGLKILLAFNEASAMLETPKDQEIPLFRFVRHAMREILDSSGVFVVLVDTTSRVANFLPTGREDRSSRALGPRGKPPIKLFAPIYEIRTFDRKVTRSPQNWDELFLSDRLCEYAIPQLASFALRKLLCCEKIDDSLNLTDARALALLGSTIGVPLHGHAHHNVDLTASHAAHCGYLDPTRECQRSFYPSQPIYALTANDYLQKNEDKLICCIMHLASVLSQGCIEKGEVGELASRIILLCAMNKTAAEVKIEERRAADLLNNSNQSNTMPPVINTAFPSPVPASKFLETLTGLPANELPLGKIKDGHKEKLLKGMMFWNHFLHCSSTPSLGSLMEGLERGLAIQCHHQQRGFDQLLPIYLKNQVELNQANLTFCGIQVKNREKDDSLAVTQKKMTPQNAKIKTNTSNPYLGLHFSLRSKPPHGEVNNTRNPENYRLRPSGPARAPLQVSLVFHGLQAFDFLSPELKAALAKLIDTRTDLISCHGADSHGGNFAKDFLLCDEQSCPPI</sequence>
<gene>
    <name evidence="1" type="ORF">PtA15_5A551</name>
</gene>
<protein>
    <submittedName>
        <fullName evidence="1">Uncharacterized protein</fullName>
    </submittedName>
</protein>
<dbReference type="PANTHER" id="PTHR33266">
    <property type="entry name" value="CHROMOSOME 15, WHOLE GENOME SHOTGUN SEQUENCE"/>
    <property type="match status" value="1"/>
</dbReference>
<organism evidence="1 2">
    <name type="scientific">Puccinia triticina</name>
    <dbReference type="NCBI Taxonomy" id="208348"/>
    <lineage>
        <taxon>Eukaryota</taxon>
        <taxon>Fungi</taxon>
        <taxon>Dikarya</taxon>
        <taxon>Basidiomycota</taxon>
        <taxon>Pucciniomycotina</taxon>
        <taxon>Pucciniomycetes</taxon>
        <taxon>Pucciniales</taxon>
        <taxon>Pucciniaceae</taxon>
        <taxon>Puccinia</taxon>
    </lineage>
</organism>
<evidence type="ECO:0000313" key="2">
    <source>
        <dbReference type="Proteomes" id="UP001164743"/>
    </source>
</evidence>
<dbReference type="RefSeq" id="XP_053020533.1">
    <property type="nucleotide sequence ID" value="XM_053169325.1"/>
</dbReference>
<keyword evidence="2" id="KW-1185">Reference proteome</keyword>
<dbReference type="EMBL" id="CP110425">
    <property type="protein sequence ID" value="WAQ84978.1"/>
    <property type="molecule type" value="Genomic_DNA"/>
</dbReference>
<dbReference type="Proteomes" id="UP001164743">
    <property type="component" value="Chromosome 5A"/>
</dbReference>
<reference evidence="1" key="1">
    <citation type="submission" date="2022-10" db="EMBL/GenBank/DDBJ databases">
        <title>Puccinia triticina Genome sequencing and assembly.</title>
        <authorList>
            <person name="Li C."/>
        </authorList>
    </citation>
    <scope>NUCLEOTIDE SEQUENCE</scope>
    <source>
        <strain evidence="1">Pt15</strain>
    </source>
</reference>
<proteinExistence type="predicted"/>
<name>A0ABY7CJ97_9BASI</name>
<accession>A0ABY7CJ97</accession>
<dbReference type="PANTHER" id="PTHR33266:SF1">
    <property type="entry name" value="F-BOX DOMAIN-CONTAINING PROTEIN"/>
    <property type="match status" value="1"/>
</dbReference>
<dbReference type="GeneID" id="77810220"/>